<dbReference type="EMBL" id="MU274579">
    <property type="protein sequence ID" value="KAI0026429.1"/>
    <property type="molecule type" value="Genomic_DNA"/>
</dbReference>
<dbReference type="Proteomes" id="UP000814128">
    <property type="component" value="Unassembled WGS sequence"/>
</dbReference>
<keyword evidence="2" id="KW-1185">Reference proteome</keyword>
<evidence type="ECO:0000313" key="1">
    <source>
        <dbReference type="EMBL" id="KAI0026429.1"/>
    </source>
</evidence>
<organism evidence="1 2">
    <name type="scientific">Vararia minispora EC-137</name>
    <dbReference type="NCBI Taxonomy" id="1314806"/>
    <lineage>
        <taxon>Eukaryota</taxon>
        <taxon>Fungi</taxon>
        <taxon>Dikarya</taxon>
        <taxon>Basidiomycota</taxon>
        <taxon>Agaricomycotina</taxon>
        <taxon>Agaricomycetes</taxon>
        <taxon>Russulales</taxon>
        <taxon>Lachnocladiaceae</taxon>
        <taxon>Vararia</taxon>
    </lineage>
</organism>
<gene>
    <name evidence="1" type="ORF">K488DRAFT_75351</name>
</gene>
<name>A0ACB8Q452_9AGAM</name>
<reference evidence="1" key="2">
    <citation type="journal article" date="2022" name="New Phytol.">
        <title>Evolutionary transition to the ectomycorrhizal habit in the genomes of a hyperdiverse lineage of mushroom-forming fungi.</title>
        <authorList>
            <person name="Looney B."/>
            <person name="Miyauchi S."/>
            <person name="Morin E."/>
            <person name="Drula E."/>
            <person name="Courty P.E."/>
            <person name="Kohler A."/>
            <person name="Kuo A."/>
            <person name="LaButti K."/>
            <person name="Pangilinan J."/>
            <person name="Lipzen A."/>
            <person name="Riley R."/>
            <person name="Andreopoulos W."/>
            <person name="He G."/>
            <person name="Johnson J."/>
            <person name="Nolan M."/>
            <person name="Tritt A."/>
            <person name="Barry K.W."/>
            <person name="Grigoriev I.V."/>
            <person name="Nagy L.G."/>
            <person name="Hibbett D."/>
            <person name="Henrissat B."/>
            <person name="Matheny P.B."/>
            <person name="Labbe J."/>
            <person name="Martin F.M."/>
        </authorList>
    </citation>
    <scope>NUCLEOTIDE SEQUENCE</scope>
    <source>
        <strain evidence="1">EC-137</strain>
    </source>
</reference>
<comment type="caution">
    <text evidence="1">The sequence shown here is derived from an EMBL/GenBank/DDBJ whole genome shotgun (WGS) entry which is preliminary data.</text>
</comment>
<reference evidence="1" key="1">
    <citation type="submission" date="2021-02" db="EMBL/GenBank/DDBJ databases">
        <authorList>
            <consortium name="DOE Joint Genome Institute"/>
            <person name="Ahrendt S."/>
            <person name="Looney B.P."/>
            <person name="Miyauchi S."/>
            <person name="Morin E."/>
            <person name="Drula E."/>
            <person name="Courty P.E."/>
            <person name="Chicoki N."/>
            <person name="Fauchery L."/>
            <person name="Kohler A."/>
            <person name="Kuo A."/>
            <person name="Labutti K."/>
            <person name="Pangilinan J."/>
            <person name="Lipzen A."/>
            <person name="Riley R."/>
            <person name="Andreopoulos W."/>
            <person name="He G."/>
            <person name="Johnson J."/>
            <person name="Barry K.W."/>
            <person name="Grigoriev I.V."/>
            <person name="Nagy L."/>
            <person name="Hibbett D."/>
            <person name="Henrissat B."/>
            <person name="Matheny P.B."/>
            <person name="Labbe J."/>
            <person name="Martin F."/>
        </authorList>
    </citation>
    <scope>NUCLEOTIDE SEQUENCE</scope>
    <source>
        <strain evidence="1">EC-137</strain>
    </source>
</reference>
<protein>
    <submittedName>
        <fullName evidence="1">Uncharacterized protein</fullName>
    </submittedName>
</protein>
<proteinExistence type="predicted"/>
<feature type="non-terminal residue" evidence="1">
    <location>
        <position position="591"/>
    </location>
</feature>
<sequence>DCLAAFQRVFQVWGHLMSRKCLGQGHGIDKHMHGHPPGNQRVLCPACFRLFWHDHPCADQIPQGFEHAYASTMTVDGNHHLNKLDKPKTTDPEDRSLWAGRGYIPDDDVYRAHIASIPNHAKEYKGEGDCDYLNAVQKQKLHKFKGQELTGVVHSNCEHVFVQSSVDLQGGKSLKNSDYAIAHTLRMFRPPVNADKDTVQTYQDSEAVIRRYLTYDSYCIANVNMKSRFKQHHPDVYDIMTRIHGAIPAVHVVNHKERCRYEFATAYLSGFGHFHGETVEHYWAEINQIGPMIRQMIGGRRHDTLNDHHGDWNWKKTIKLGNQLFNNLLEAKALFRQKLRTFRRLTASFPNETISGWNALSRTFSRQPGNTDFSSVYRHKTEKVPSQHAIYHYLLDTEKQQETRVQEQLSRAAVTEVMFLNEGLNIQDAQRKCRSTVRKGHRDQVASHQEEISSRRAKLISRIVRWRESQAIFMPGVAKKLESLSAVETEDKVLWLPSDLSDAERHNMGLTGLANLEIKLREGECFDAINSIRSAVKSIDAMHLRTLHLRGSGQHTRSIAMLEEAKALRTQRIERYESGRMALVRLGYEAD</sequence>
<feature type="non-terminal residue" evidence="1">
    <location>
        <position position="1"/>
    </location>
</feature>
<evidence type="ECO:0000313" key="2">
    <source>
        <dbReference type="Proteomes" id="UP000814128"/>
    </source>
</evidence>
<accession>A0ACB8Q452</accession>